<evidence type="ECO:0000313" key="1">
    <source>
        <dbReference type="EMBL" id="TEB24433.1"/>
    </source>
</evidence>
<reference evidence="1 2" key="1">
    <citation type="journal article" date="2019" name="Nat. Ecol. Evol.">
        <title>Megaphylogeny resolves global patterns of mushroom evolution.</title>
        <authorList>
            <person name="Varga T."/>
            <person name="Krizsan K."/>
            <person name="Foldi C."/>
            <person name="Dima B."/>
            <person name="Sanchez-Garcia M."/>
            <person name="Sanchez-Ramirez S."/>
            <person name="Szollosi G.J."/>
            <person name="Szarkandi J.G."/>
            <person name="Papp V."/>
            <person name="Albert L."/>
            <person name="Andreopoulos W."/>
            <person name="Angelini C."/>
            <person name="Antonin V."/>
            <person name="Barry K.W."/>
            <person name="Bougher N.L."/>
            <person name="Buchanan P."/>
            <person name="Buyck B."/>
            <person name="Bense V."/>
            <person name="Catcheside P."/>
            <person name="Chovatia M."/>
            <person name="Cooper J."/>
            <person name="Damon W."/>
            <person name="Desjardin D."/>
            <person name="Finy P."/>
            <person name="Geml J."/>
            <person name="Haridas S."/>
            <person name="Hughes K."/>
            <person name="Justo A."/>
            <person name="Karasinski D."/>
            <person name="Kautmanova I."/>
            <person name="Kiss B."/>
            <person name="Kocsube S."/>
            <person name="Kotiranta H."/>
            <person name="LaButti K.M."/>
            <person name="Lechner B.E."/>
            <person name="Liimatainen K."/>
            <person name="Lipzen A."/>
            <person name="Lukacs Z."/>
            <person name="Mihaltcheva S."/>
            <person name="Morgado L.N."/>
            <person name="Niskanen T."/>
            <person name="Noordeloos M.E."/>
            <person name="Ohm R.A."/>
            <person name="Ortiz-Santana B."/>
            <person name="Ovrebo C."/>
            <person name="Racz N."/>
            <person name="Riley R."/>
            <person name="Savchenko A."/>
            <person name="Shiryaev A."/>
            <person name="Soop K."/>
            <person name="Spirin V."/>
            <person name="Szebenyi C."/>
            <person name="Tomsovsky M."/>
            <person name="Tulloss R.E."/>
            <person name="Uehling J."/>
            <person name="Grigoriev I.V."/>
            <person name="Vagvolgyi C."/>
            <person name="Papp T."/>
            <person name="Martin F.M."/>
            <person name="Miettinen O."/>
            <person name="Hibbett D.S."/>
            <person name="Nagy L.G."/>
        </authorList>
    </citation>
    <scope>NUCLEOTIDE SEQUENCE [LARGE SCALE GENOMIC DNA]</scope>
    <source>
        <strain evidence="1 2">FP101781</strain>
    </source>
</reference>
<organism evidence="1 2">
    <name type="scientific">Coprinellus micaceus</name>
    <name type="common">Glistening ink-cap mushroom</name>
    <name type="synonym">Coprinus micaceus</name>
    <dbReference type="NCBI Taxonomy" id="71717"/>
    <lineage>
        <taxon>Eukaryota</taxon>
        <taxon>Fungi</taxon>
        <taxon>Dikarya</taxon>
        <taxon>Basidiomycota</taxon>
        <taxon>Agaricomycotina</taxon>
        <taxon>Agaricomycetes</taxon>
        <taxon>Agaricomycetidae</taxon>
        <taxon>Agaricales</taxon>
        <taxon>Agaricineae</taxon>
        <taxon>Psathyrellaceae</taxon>
        <taxon>Coprinellus</taxon>
    </lineage>
</organism>
<protein>
    <submittedName>
        <fullName evidence="1">Uncharacterized protein</fullName>
    </submittedName>
</protein>
<evidence type="ECO:0000313" key="2">
    <source>
        <dbReference type="Proteomes" id="UP000298030"/>
    </source>
</evidence>
<name>A0A4Y7SRD8_COPMI</name>
<dbReference type="AlphaFoldDB" id="A0A4Y7SRD8"/>
<dbReference type="OrthoDB" id="3111147at2759"/>
<gene>
    <name evidence="1" type="ORF">FA13DRAFT_1318869</name>
</gene>
<proteinExistence type="predicted"/>
<sequence>MPSFVWANNLNLEHVEVKGLLGDTDVEGERRCWGELKGVIEGADAPVDAAVAPRAKTNMSLEVVEDVPGGMLAMVNEVEESLSRVRVARFNVQYHGKGRHQAVEDWLYKFLGLSRHSLEHLELSIEELPKMRMFSFRVRDLVEWILTHLI</sequence>
<keyword evidence="2" id="KW-1185">Reference proteome</keyword>
<accession>A0A4Y7SRD8</accession>
<dbReference type="EMBL" id="QPFP01000067">
    <property type="protein sequence ID" value="TEB24433.1"/>
    <property type="molecule type" value="Genomic_DNA"/>
</dbReference>
<dbReference type="Proteomes" id="UP000298030">
    <property type="component" value="Unassembled WGS sequence"/>
</dbReference>
<comment type="caution">
    <text evidence="1">The sequence shown here is derived from an EMBL/GenBank/DDBJ whole genome shotgun (WGS) entry which is preliminary data.</text>
</comment>